<dbReference type="RefSeq" id="WP_176070814.1">
    <property type="nucleotide sequence ID" value="NZ_JABWMJ010000010.1"/>
</dbReference>
<feature type="domain" description="PPM-type phosphatase" evidence="2">
    <location>
        <begin position="40"/>
        <end position="268"/>
    </location>
</feature>
<evidence type="ECO:0000256" key="1">
    <source>
        <dbReference type="SAM" id="MobiDB-lite"/>
    </source>
</evidence>
<dbReference type="SMART" id="SM00331">
    <property type="entry name" value="PP2C_SIG"/>
    <property type="match status" value="1"/>
</dbReference>
<feature type="region of interest" description="Disordered" evidence="1">
    <location>
        <begin position="1"/>
        <end position="21"/>
    </location>
</feature>
<name>A0A7Y6NRI2_9BURK</name>
<evidence type="ECO:0000259" key="2">
    <source>
        <dbReference type="PROSITE" id="PS51746"/>
    </source>
</evidence>
<dbReference type="Pfam" id="PF13672">
    <property type="entry name" value="PP2C_2"/>
    <property type="match status" value="1"/>
</dbReference>
<dbReference type="PROSITE" id="PS51746">
    <property type="entry name" value="PPM_2"/>
    <property type="match status" value="1"/>
</dbReference>
<evidence type="ECO:0000313" key="3">
    <source>
        <dbReference type="EMBL" id="NUZ07976.1"/>
    </source>
</evidence>
<keyword evidence="4" id="KW-1185">Reference proteome</keyword>
<dbReference type="Gene3D" id="3.60.40.10">
    <property type="entry name" value="PPM-type phosphatase domain"/>
    <property type="match status" value="1"/>
</dbReference>
<dbReference type="InterPro" id="IPR036457">
    <property type="entry name" value="PPM-type-like_dom_sf"/>
</dbReference>
<dbReference type="EMBL" id="JABWMJ010000010">
    <property type="protein sequence ID" value="NUZ07976.1"/>
    <property type="molecule type" value="Genomic_DNA"/>
</dbReference>
<sequence length="289" mass="29218">MTTPHPSGGRLTTPIEPGPGGGLAALASHAVHASAFRRLEAAVVSTCGSQHAANEDAHSEPGGAGQLFVVADGVGGGAMAGTASRLLVAELHRALDAGSIDAGTVRDAVLAADHTIRDAIARVTPRPGAATLVLAAPLDAFGARWLVAWVGDCRAYRLAAAHPRLDLITRDETFRHLGEAPPAGGSPDDPARMVGNGATDGPSVATVDLDVGDVLLLCSDGVHKSVGAAAMVQLLSRPLPLARQGEALVALARRNGSVDDATALLVRRCGFGAAAPPGTPSHRFDGSPR</sequence>
<reference evidence="3 4" key="1">
    <citation type="submission" date="2020-06" db="EMBL/GenBank/DDBJ databases">
        <title>Schlegella sp. ID0723 isolated from air conditioner.</title>
        <authorList>
            <person name="Kim D.Y."/>
            <person name="Kim D.-U."/>
        </authorList>
    </citation>
    <scope>NUCLEOTIDE SEQUENCE [LARGE SCALE GENOMIC DNA]</scope>
    <source>
        <strain evidence="3 4">ID0723</strain>
    </source>
</reference>
<dbReference type="AlphaFoldDB" id="A0A7Y6NRI2"/>
<protein>
    <submittedName>
        <fullName evidence="3">Serine/threonine-protein phosphatase</fullName>
    </submittedName>
</protein>
<proteinExistence type="predicted"/>
<evidence type="ECO:0000313" key="4">
    <source>
        <dbReference type="Proteomes" id="UP000529637"/>
    </source>
</evidence>
<dbReference type="SMART" id="SM00332">
    <property type="entry name" value="PP2Cc"/>
    <property type="match status" value="1"/>
</dbReference>
<dbReference type="InterPro" id="IPR001932">
    <property type="entry name" value="PPM-type_phosphatase-like_dom"/>
</dbReference>
<dbReference type="SUPFAM" id="SSF81606">
    <property type="entry name" value="PP2C-like"/>
    <property type="match status" value="1"/>
</dbReference>
<dbReference type="CDD" id="cd00143">
    <property type="entry name" value="PP2Cc"/>
    <property type="match status" value="1"/>
</dbReference>
<dbReference type="Proteomes" id="UP000529637">
    <property type="component" value="Unassembled WGS sequence"/>
</dbReference>
<organism evidence="3 4">
    <name type="scientific">Piscinibacter koreensis</name>
    <dbReference type="NCBI Taxonomy" id="2742824"/>
    <lineage>
        <taxon>Bacteria</taxon>
        <taxon>Pseudomonadati</taxon>
        <taxon>Pseudomonadota</taxon>
        <taxon>Betaproteobacteria</taxon>
        <taxon>Burkholderiales</taxon>
        <taxon>Sphaerotilaceae</taxon>
        <taxon>Piscinibacter</taxon>
    </lineage>
</organism>
<comment type="caution">
    <text evidence="3">The sequence shown here is derived from an EMBL/GenBank/DDBJ whole genome shotgun (WGS) entry which is preliminary data.</text>
</comment>
<gene>
    <name evidence="3" type="ORF">HQN59_19610</name>
</gene>
<accession>A0A7Y6NRI2</accession>